<comment type="caution">
    <text evidence="9">The sequence shown here is derived from an EMBL/GenBank/DDBJ whole genome shotgun (WGS) entry which is preliminary data.</text>
</comment>
<feature type="domain" description="DNA2/NAM7 helicase-like C-terminal" evidence="8">
    <location>
        <begin position="156"/>
        <end position="359"/>
    </location>
</feature>
<dbReference type="GO" id="GO:0005524">
    <property type="term" value="F:ATP binding"/>
    <property type="evidence" value="ECO:0007669"/>
    <property type="project" value="UniProtKB-KW"/>
</dbReference>
<dbReference type="Proteomes" id="UP001221898">
    <property type="component" value="Unassembled WGS sequence"/>
</dbReference>
<dbReference type="InterPro" id="IPR041677">
    <property type="entry name" value="DNA2/NAM7_AAA_11"/>
</dbReference>
<dbReference type="InterPro" id="IPR047187">
    <property type="entry name" value="SF1_C_Upf1"/>
</dbReference>
<keyword evidence="10" id="KW-1185">Reference proteome</keyword>
<reference evidence="9" key="1">
    <citation type="journal article" date="2023" name="Science">
        <title>Genome structures resolve the early diversification of teleost fishes.</title>
        <authorList>
            <person name="Parey E."/>
            <person name="Louis A."/>
            <person name="Montfort J."/>
            <person name="Bouchez O."/>
            <person name="Roques C."/>
            <person name="Iampietro C."/>
            <person name="Lluch J."/>
            <person name="Castinel A."/>
            <person name="Donnadieu C."/>
            <person name="Desvignes T."/>
            <person name="Floi Bucao C."/>
            <person name="Jouanno E."/>
            <person name="Wen M."/>
            <person name="Mejri S."/>
            <person name="Dirks R."/>
            <person name="Jansen H."/>
            <person name="Henkel C."/>
            <person name="Chen W.J."/>
            <person name="Zahm M."/>
            <person name="Cabau C."/>
            <person name="Klopp C."/>
            <person name="Thompson A.W."/>
            <person name="Robinson-Rechavi M."/>
            <person name="Braasch I."/>
            <person name="Lecointre G."/>
            <person name="Bobe J."/>
            <person name="Postlethwait J.H."/>
            <person name="Berthelot C."/>
            <person name="Roest Crollius H."/>
            <person name="Guiguen Y."/>
        </authorList>
    </citation>
    <scope>NUCLEOTIDE SEQUENCE</scope>
    <source>
        <strain evidence="9">NC1722</strain>
    </source>
</reference>
<keyword evidence="3" id="KW-0378">Hydrolase</keyword>
<evidence type="ECO:0000313" key="10">
    <source>
        <dbReference type="Proteomes" id="UP001221898"/>
    </source>
</evidence>
<gene>
    <name evidence="9" type="ORF">AAFF_G00393720</name>
</gene>
<organism evidence="9 10">
    <name type="scientific">Aldrovandia affinis</name>
    <dbReference type="NCBI Taxonomy" id="143900"/>
    <lineage>
        <taxon>Eukaryota</taxon>
        <taxon>Metazoa</taxon>
        <taxon>Chordata</taxon>
        <taxon>Craniata</taxon>
        <taxon>Vertebrata</taxon>
        <taxon>Euteleostomi</taxon>
        <taxon>Actinopterygii</taxon>
        <taxon>Neopterygii</taxon>
        <taxon>Teleostei</taxon>
        <taxon>Notacanthiformes</taxon>
        <taxon>Halosauridae</taxon>
        <taxon>Aldrovandia</taxon>
    </lineage>
</organism>
<evidence type="ECO:0000259" key="7">
    <source>
        <dbReference type="Pfam" id="PF13086"/>
    </source>
</evidence>
<evidence type="ECO:0000259" key="8">
    <source>
        <dbReference type="Pfam" id="PF13087"/>
    </source>
</evidence>
<evidence type="ECO:0000313" key="9">
    <source>
        <dbReference type="EMBL" id="KAJ8400603.1"/>
    </source>
</evidence>
<name>A0AAD7WKW2_9TELE</name>
<dbReference type="GO" id="GO:0016787">
    <property type="term" value="F:hydrolase activity"/>
    <property type="evidence" value="ECO:0007669"/>
    <property type="project" value="UniProtKB-KW"/>
</dbReference>
<protein>
    <submittedName>
        <fullName evidence="9">Uncharacterized protein</fullName>
    </submittedName>
</protein>
<evidence type="ECO:0000256" key="4">
    <source>
        <dbReference type="ARBA" id="ARBA00022806"/>
    </source>
</evidence>
<feature type="compositionally biased region" description="Basic residues" evidence="6">
    <location>
        <begin position="394"/>
        <end position="406"/>
    </location>
</feature>
<dbReference type="Pfam" id="PF13087">
    <property type="entry name" value="AAA_12"/>
    <property type="match status" value="1"/>
</dbReference>
<feature type="domain" description="DNA2/NAM7 helicase helicase" evidence="7">
    <location>
        <begin position="66"/>
        <end position="147"/>
    </location>
</feature>
<dbReference type="PANTHER" id="PTHR43788:SF10">
    <property type="entry name" value="HELICASE WITH ZINC FINGER 2, TRANSCRIPTIONAL COACTIVATOR"/>
    <property type="match status" value="1"/>
</dbReference>
<evidence type="ECO:0000256" key="3">
    <source>
        <dbReference type="ARBA" id="ARBA00022801"/>
    </source>
</evidence>
<dbReference type="PANTHER" id="PTHR43788">
    <property type="entry name" value="DNA2/NAM7 HELICASE FAMILY MEMBER"/>
    <property type="match status" value="1"/>
</dbReference>
<keyword evidence="2" id="KW-0547">Nucleotide-binding</keyword>
<dbReference type="EMBL" id="JAINUG010000075">
    <property type="protein sequence ID" value="KAJ8400603.1"/>
    <property type="molecule type" value="Genomic_DNA"/>
</dbReference>
<dbReference type="AlphaFoldDB" id="A0AAD7WKW2"/>
<dbReference type="GO" id="GO:0043139">
    <property type="term" value="F:5'-3' DNA helicase activity"/>
    <property type="evidence" value="ECO:0007669"/>
    <property type="project" value="TreeGrafter"/>
</dbReference>
<dbReference type="Pfam" id="PF13086">
    <property type="entry name" value="AAA_11"/>
    <property type="match status" value="1"/>
</dbReference>
<proteinExistence type="inferred from homology"/>
<evidence type="ECO:0000256" key="2">
    <source>
        <dbReference type="ARBA" id="ARBA00022741"/>
    </source>
</evidence>
<evidence type="ECO:0000256" key="5">
    <source>
        <dbReference type="ARBA" id="ARBA00022840"/>
    </source>
</evidence>
<comment type="similarity">
    <text evidence="1">Belongs to the DNA2/NAM7 helicase family.</text>
</comment>
<dbReference type="InterPro" id="IPR027417">
    <property type="entry name" value="P-loop_NTPase"/>
</dbReference>
<dbReference type="SUPFAM" id="SSF52540">
    <property type="entry name" value="P-loop containing nucleoside triphosphate hydrolases"/>
    <property type="match status" value="1"/>
</dbReference>
<evidence type="ECO:0000256" key="1">
    <source>
        <dbReference type="ARBA" id="ARBA00007913"/>
    </source>
</evidence>
<sequence length="406" mass="45963">MEMLEFPYPGSHLKLSLKSLREKPNLELRSITLHHRIRTHGNPFANQIQAFDVRIREGDDLTDEEIESYKKLLNQARQDELMKHDVILCTCTAASNPNFTKKLNLQQIVIDECAMATEPEALIPLVSHKPEQIVLLGDHKQLQPIVHCDLVKRLGMKKSLFERYMDKALMLDTQYRMHESICEFPSAEFYSGRLKTGARHKPSVLQIKSKQLTPIVFGHVEGTEISLLVSTERGNENSKANAEEAEHSARIAWLLISHAQVGPGSIAILTPYNAQVAKINEALSDRGIRDVTVSTIMKSQGSEWRYVILSTVRSCPRSEIDTEPTKAWLTKKLGFVMDPNQVNVGITRAQEGLCIIGNRDLLNCSALWKRLLKHYQENKCVVDSPKEIQVQKPSTKKSKRSPKSRA</sequence>
<dbReference type="InterPro" id="IPR050534">
    <property type="entry name" value="Coronavir_polyprotein_1ab"/>
</dbReference>
<keyword evidence="4" id="KW-0347">Helicase</keyword>
<dbReference type="Gene3D" id="3.40.50.300">
    <property type="entry name" value="P-loop containing nucleotide triphosphate hydrolases"/>
    <property type="match status" value="2"/>
</dbReference>
<dbReference type="FunFam" id="3.40.50.300:FF:001313">
    <property type="entry name" value="Helicase with zinc finger domain 2"/>
    <property type="match status" value="1"/>
</dbReference>
<evidence type="ECO:0000256" key="6">
    <source>
        <dbReference type="SAM" id="MobiDB-lite"/>
    </source>
</evidence>
<dbReference type="CDD" id="cd18808">
    <property type="entry name" value="SF1_C_Upf1"/>
    <property type="match status" value="1"/>
</dbReference>
<accession>A0AAD7WKW2</accession>
<feature type="region of interest" description="Disordered" evidence="6">
    <location>
        <begin position="386"/>
        <end position="406"/>
    </location>
</feature>
<keyword evidence="5" id="KW-0067">ATP-binding</keyword>
<dbReference type="InterPro" id="IPR041679">
    <property type="entry name" value="DNA2/NAM7-like_C"/>
</dbReference>